<dbReference type="PROSITE" id="PS51120">
    <property type="entry name" value="LDLRB"/>
    <property type="match status" value="4"/>
</dbReference>
<feature type="domain" description="EGF-like" evidence="22">
    <location>
        <begin position="620"/>
        <end position="635"/>
    </location>
</feature>
<evidence type="ECO:0000256" key="7">
    <source>
        <dbReference type="ARBA" id="ARBA00022723"/>
    </source>
</evidence>
<sequence>MPELELSGPNLCFALACCLILGKLLNFTECGSEDFRCEDGQCISASWRCDGTRDCLDDTDEIGCPPPSCKVNQFLCHGEGQCIPNSWECDGERDCEDGSDEHQHCPGRTCSSQQITCSDGECIPNEYRCDRVRDCSDGTDEKDCHYPTCEQLTCANGACYNSSQKCDGKVDCRDFSDENNCTKVCSHHEFQCDSGVCIPRAYVCDHYLDCEDGSDELSCTYETCRGNQFTCASGYCISQNMVCDGENDCQDNGDENGCESSTHRIHECYPGEWACPESGKCIPIANVCDGTLDCPEGEDENNSTKGRYCDVNLCSVLSCEYQCHMSPSGGMCYCPPGFIVDQNNTHNCVDFNDCQIWGVCDQMCEDRIGHHQCRCAEGYVLEHQRHCKANTSSEQASVIFSNGRDLLIGDIHGRTFSILVESQNHGVAVGVDFHYHLQRVFWTDTVQDKVFSVDISGFNIQEVISLDDPENLAVDWINNKLYLVETKVNRIDMVNLDGSHRIILITGNLGHPRGIAVDPTVGKTVIHGGSLIPHPFGISLFEDRVFFTDWTKMAVMKANKFTETNPQEYHQTSLRPFGVTVYHSLRQPYVSNPCRDNNGGCEHVCVLSHRTDNDGLGYRCRCTLGFSLDVDNRHCVGREILTANRVESVESLTFDWISKNLYWTDASYRSISVMRLADKSRRAIIQNLNNPRSIVVHPIAGYIFFTDWFRPAKIMRAWSDGSNLLPIVNTTLGWPNGLAIDWGALRLYWIDAFFDKIEHSTFDGLDRRNLGHIQQMTHPFGLTVFEDHVFFTDWRLGAIVRVRKTDGGDMRVIRSGITNIMHVKSYDANTQIGSNYCNRPTHPNGDCSHFCFPVPNFQRVCGCPYGMNLTSNHLTCQEDPSHEPPMEQCGSLSFPCSNGRCVPSNYRCDGVDDCHDNSDEHLCGKMNNTCAPSAFTCGHGECIPAHWKCDKQSDCVDGSDEQNCPSQAPTSCPASFFTCDNHLCIPRSWLCDTDNDCADGSDEKNCQFTETCLPSQFRCPDHRCIDLSFVCDGDKDCVDGSDEAGCVINCTASQFKCASEDRCISSIYHCDGVFDCSDQSDEIDCSTRPPGMCHPDEFQCQADGVCIPKSWECDGHQDCILGSDEHHGCAPRTCPPSHFLCDNGNCIYRDWLCDGDNDCRDMSDEKDCPTQAFHCPSWQWLCPGYSICVNLSAVCDGISDCPNGTDESPLCSKFPDHSLMAINSF</sequence>
<dbReference type="SMART" id="SM00179">
    <property type="entry name" value="EGF_CA"/>
    <property type="match status" value="2"/>
</dbReference>
<comment type="similarity">
    <text evidence="2">Belongs to the LDLR family.</text>
</comment>
<dbReference type="GO" id="GO:0031904">
    <property type="term" value="C:endosome lumen"/>
    <property type="evidence" value="ECO:0007669"/>
    <property type="project" value="UniProtKB-SubCell"/>
</dbReference>
<keyword evidence="4" id="KW-0597">Phosphoprotein</keyword>
<dbReference type="GO" id="GO:0006898">
    <property type="term" value="P:receptor-mediated endocytosis"/>
    <property type="evidence" value="ECO:0007669"/>
    <property type="project" value="TreeGrafter"/>
</dbReference>
<feature type="chain" id="PRO_5034989210" evidence="21">
    <location>
        <begin position="31"/>
        <end position="1225"/>
    </location>
</feature>
<feature type="disulfide bond" evidence="19">
    <location>
        <begin position="204"/>
        <end position="219"/>
    </location>
</feature>
<feature type="repeat" description="LDL-receptor class B" evidence="20">
    <location>
        <begin position="701"/>
        <end position="744"/>
    </location>
</feature>
<comment type="subcellular location">
    <subcellularLocation>
        <location evidence="18">Endosome lumen</location>
    </subcellularLocation>
    <subcellularLocation>
        <location evidence="17">Membrane</location>
        <location evidence="17">Coated pit</location>
    </subcellularLocation>
    <subcellularLocation>
        <location evidence="1">Membrane</location>
        <topology evidence="1">Single-pass membrane protein</topology>
    </subcellularLocation>
</comment>
<dbReference type="FunFam" id="4.10.400.10:FF:000001">
    <property type="entry name" value="Low-density lipoprotein receptor-related protein 1"/>
    <property type="match status" value="1"/>
</dbReference>
<dbReference type="SMART" id="SM00181">
    <property type="entry name" value="EGF"/>
    <property type="match status" value="9"/>
</dbReference>
<evidence type="ECO:0000256" key="9">
    <source>
        <dbReference type="ARBA" id="ARBA00022737"/>
    </source>
</evidence>
<keyword evidence="8 21" id="KW-0732">Signal</keyword>
<dbReference type="InterPro" id="IPR036055">
    <property type="entry name" value="LDL_receptor-like_sf"/>
</dbReference>
<evidence type="ECO:0000256" key="6">
    <source>
        <dbReference type="ARBA" id="ARBA00022692"/>
    </source>
</evidence>
<evidence type="ECO:0000256" key="20">
    <source>
        <dbReference type="PROSITE-ProRule" id="PRU00461"/>
    </source>
</evidence>
<feature type="disulfide bond" evidence="19">
    <location>
        <begin position="1134"/>
        <end position="1146"/>
    </location>
</feature>
<evidence type="ECO:0000256" key="16">
    <source>
        <dbReference type="ARBA" id="ARBA00023180"/>
    </source>
</evidence>
<feature type="disulfide bond" evidence="19">
    <location>
        <begin position="49"/>
        <end position="64"/>
    </location>
</feature>
<dbReference type="GO" id="GO:0042562">
    <property type="term" value="F:hormone binding"/>
    <property type="evidence" value="ECO:0007669"/>
    <property type="project" value="TreeGrafter"/>
</dbReference>
<keyword evidence="7" id="KW-0479">Metal-binding</keyword>
<dbReference type="Pfam" id="PF00058">
    <property type="entry name" value="Ldl_recept_b"/>
    <property type="match status" value="4"/>
</dbReference>
<dbReference type="FunFam" id="4.10.400.10:FF:000045">
    <property type="entry name" value="Low-density lipoprotein receptor-related protein 2"/>
    <property type="match status" value="2"/>
</dbReference>
<dbReference type="SMART" id="SM00192">
    <property type="entry name" value="LDLa"/>
    <property type="match status" value="15"/>
</dbReference>
<dbReference type="SUPFAM" id="SSF57184">
    <property type="entry name" value="Growth factor receptor domain"/>
    <property type="match status" value="1"/>
</dbReference>
<dbReference type="PROSITE" id="PS01186">
    <property type="entry name" value="EGF_2"/>
    <property type="match status" value="2"/>
</dbReference>
<feature type="disulfide bond" evidence="19">
    <location>
        <begin position="129"/>
        <end position="144"/>
    </location>
</feature>
<feature type="disulfide bond" evidence="19">
    <location>
        <begin position="1141"/>
        <end position="1159"/>
    </location>
</feature>
<feature type="disulfide bond" evidence="19">
    <location>
        <begin position="1031"/>
        <end position="1046"/>
    </location>
</feature>
<feature type="disulfide bond" evidence="19">
    <location>
        <begin position="185"/>
        <end position="197"/>
    </location>
</feature>
<keyword evidence="6" id="KW-0812">Transmembrane</keyword>
<dbReference type="FunFam" id="4.10.400.10:FF:000002">
    <property type="entry name" value="Low-density lipoprotein receptor-related protein 1"/>
    <property type="match status" value="2"/>
</dbReference>
<organism evidence="23 24">
    <name type="scientific">Canis lupus dingo</name>
    <name type="common">dingo</name>
    <dbReference type="NCBI Taxonomy" id="286419"/>
    <lineage>
        <taxon>Eukaryota</taxon>
        <taxon>Metazoa</taxon>
        <taxon>Chordata</taxon>
        <taxon>Craniata</taxon>
        <taxon>Vertebrata</taxon>
        <taxon>Euteleostomi</taxon>
        <taxon>Mammalia</taxon>
        <taxon>Eutheria</taxon>
        <taxon>Laurasiatheria</taxon>
        <taxon>Carnivora</taxon>
        <taxon>Caniformia</taxon>
        <taxon>Canidae</taxon>
        <taxon>Canis</taxon>
    </lineage>
</organism>
<name>A0A8C0JNJ4_CANLU</name>
<feature type="signal peptide" evidence="21">
    <location>
        <begin position="1"/>
        <end position="30"/>
    </location>
</feature>
<keyword evidence="13 19" id="KW-1015">Disulfide bond</keyword>
<feature type="disulfide bond" evidence="19">
    <location>
        <begin position="937"/>
        <end position="955"/>
    </location>
</feature>
<keyword evidence="11" id="KW-1133">Transmembrane helix</keyword>
<dbReference type="FunFam" id="4.10.400.10:FF:000147">
    <property type="entry name" value="Low-density lipoprotein receptor-related protein 2"/>
    <property type="match status" value="2"/>
</dbReference>
<dbReference type="Gene3D" id="4.10.1220.10">
    <property type="entry name" value="EGF-type module"/>
    <property type="match status" value="1"/>
</dbReference>
<dbReference type="FunFam" id="2.120.10.30:FF:000040">
    <property type="entry name" value="Low-density lipoprotein receptor-related protein 2"/>
    <property type="match status" value="1"/>
</dbReference>
<evidence type="ECO:0000256" key="11">
    <source>
        <dbReference type="ARBA" id="ARBA00022989"/>
    </source>
</evidence>
<evidence type="ECO:0000256" key="18">
    <source>
        <dbReference type="ARBA" id="ARBA00046273"/>
    </source>
</evidence>
<dbReference type="Pfam" id="PF00057">
    <property type="entry name" value="Ldl_recept_a"/>
    <property type="match status" value="14"/>
</dbReference>
<feature type="disulfide bond" evidence="19">
    <location>
        <begin position="1012"/>
        <end position="1024"/>
    </location>
</feature>
<feature type="disulfide bond" evidence="19">
    <location>
        <begin position="224"/>
        <end position="236"/>
    </location>
</feature>
<evidence type="ECO:0000256" key="5">
    <source>
        <dbReference type="ARBA" id="ARBA00022583"/>
    </source>
</evidence>
<feature type="disulfide bond" evidence="19">
    <location>
        <begin position="949"/>
        <end position="964"/>
    </location>
</feature>
<dbReference type="FunFam" id="4.10.400.10:FF:000112">
    <property type="entry name" value="Low-density lipoprotein receptor-related protein 2"/>
    <property type="match status" value="1"/>
</dbReference>
<evidence type="ECO:0000256" key="1">
    <source>
        <dbReference type="ARBA" id="ARBA00004167"/>
    </source>
</evidence>
<feature type="disulfide bond" evidence="19">
    <location>
        <begin position="930"/>
        <end position="942"/>
    </location>
</feature>
<feature type="disulfide bond" evidence="19">
    <location>
        <begin position="1153"/>
        <end position="1168"/>
    </location>
</feature>
<dbReference type="PROSITE" id="PS01209">
    <property type="entry name" value="LDLRA_1"/>
    <property type="match status" value="5"/>
</dbReference>
<evidence type="ECO:0000259" key="22">
    <source>
        <dbReference type="PROSITE" id="PS01186"/>
    </source>
</evidence>
<evidence type="ECO:0000256" key="12">
    <source>
        <dbReference type="ARBA" id="ARBA00023136"/>
    </source>
</evidence>
<dbReference type="Gene3D" id="2.120.10.30">
    <property type="entry name" value="TolB, C-terminal domain"/>
    <property type="match status" value="3"/>
</dbReference>
<feature type="repeat" description="LDL-receptor class B" evidence="20">
    <location>
        <begin position="659"/>
        <end position="700"/>
    </location>
</feature>
<keyword evidence="24" id="KW-1185">Reference proteome</keyword>
<keyword evidence="9" id="KW-0677">Repeat</keyword>
<dbReference type="AlphaFoldDB" id="A0A8C0JNJ4"/>
<dbReference type="Ensembl" id="ENSCAFT00020003821.1">
    <property type="protein sequence ID" value="ENSCAFP00020003286.1"/>
    <property type="gene ID" value="ENSCAFG00020002453.1"/>
</dbReference>
<keyword evidence="10" id="KW-0967">Endosome</keyword>
<protein>
    <submittedName>
        <fullName evidence="23">LDL receptor related protein 2</fullName>
    </submittedName>
</protein>
<feature type="disulfide bond" evidence="19">
    <location>
        <begin position="231"/>
        <end position="249"/>
    </location>
</feature>
<keyword evidence="15" id="KW-0168">Coated pit</keyword>
<feature type="disulfide bond" evidence="19">
    <location>
        <begin position="30"/>
        <end position="42"/>
    </location>
</feature>
<dbReference type="GO" id="GO:0043235">
    <property type="term" value="C:receptor complex"/>
    <property type="evidence" value="ECO:0007669"/>
    <property type="project" value="TreeGrafter"/>
</dbReference>
<dbReference type="Gene3D" id="2.10.25.10">
    <property type="entry name" value="Laminin"/>
    <property type="match status" value="1"/>
</dbReference>
<evidence type="ECO:0000256" key="13">
    <source>
        <dbReference type="ARBA" id="ARBA00023157"/>
    </source>
</evidence>
<feature type="disulfide bond" evidence="19">
    <location>
        <begin position="1070"/>
        <end position="1085"/>
    </location>
</feature>
<feature type="disulfide bond" evidence="19">
    <location>
        <begin position="889"/>
        <end position="901"/>
    </location>
</feature>
<evidence type="ECO:0000256" key="17">
    <source>
        <dbReference type="ARBA" id="ARBA00037878"/>
    </source>
</evidence>
<dbReference type="PROSITE" id="PS50068">
    <property type="entry name" value="LDLRA_2"/>
    <property type="match status" value="15"/>
</dbReference>
<dbReference type="GeneTree" id="ENSGT00940000157232"/>
<dbReference type="GO" id="GO:0005905">
    <property type="term" value="C:clathrin-coated pit"/>
    <property type="evidence" value="ECO:0007669"/>
    <property type="project" value="UniProtKB-KW"/>
</dbReference>
<dbReference type="InterPro" id="IPR051221">
    <property type="entry name" value="LDLR-related"/>
</dbReference>
<dbReference type="InterPro" id="IPR000742">
    <property type="entry name" value="EGF"/>
</dbReference>
<keyword evidence="3" id="KW-0245">EGF-like domain</keyword>
<dbReference type="PANTHER" id="PTHR22722:SF11">
    <property type="entry name" value="LOW-DENSITY LIPOPROTEIN RECEPTOR-RELATED PROTEIN 2"/>
    <property type="match status" value="1"/>
</dbReference>
<proteinExistence type="inferred from homology"/>
<feature type="disulfide bond" evidence="19">
    <location>
        <begin position="991"/>
        <end position="1006"/>
    </location>
</feature>
<feature type="disulfide bond" evidence="19">
    <location>
        <begin position="166"/>
        <end position="181"/>
    </location>
</feature>
<dbReference type="FunFam" id="4.10.400.10:FF:000011">
    <property type="entry name" value="Low-density lipoprotein receptor-related protein 1"/>
    <property type="match status" value="2"/>
</dbReference>
<keyword evidence="16" id="KW-0325">Glycoprotein</keyword>
<evidence type="ECO:0000256" key="19">
    <source>
        <dbReference type="PROSITE-ProRule" id="PRU00124"/>
    </source>
</evidence>
<dbReference type="CDD" id="cd00112">
    <property type="entry name" value="LDLa"/>
    <property type="match status" value="14"/>
</dbReference>
<evidence type="ECO:0000256" key="8">
    <source>
        <dbReference type="ARBA" id="ARBA00022729"/>
    </source>
</evidence>
<accession>A0A8C0JNJ4</accession>
<feature type="disulfide bond" evidence="19">
    <location>
        <begin position="154"/>
        <end position="172"/>
    </location>
</feature>
<dbReference type="SUPFAM" id="SSF63825">
    <property type="entry name" value="YWTD domain"/>
    <property type="match status" value="2"/>
</dbReference>
<feature type="repeat" description="LDL-receptor class B" evidence="20">
    <location>
        <begin position="479"/>
        <end position="521"/>
    </location>
</feature>
<evidence type="ECO:0000313" key="24">
    <source>
        <dbReference type="Proteomes" id="UP000694391"/>
    </source>
</evidence>
<evidence type="ECO:0000313" key="23">
    <source>
        <dbReference type="Ensembl" id="ENSCAFP00020003286.1"/>
    </source>
</evidence>
<dbReference type="SMART" id="SM00135">
    <property type="entry name" value="LY"/>
    <property type="match status" value="7"/>
</dbReference>
<keyword evidence="5" id="KW-0254">Endocytosis</keyword>
<feature type="repeat" description="LDL-receptor class B" evidence="20">
    <location>
        <begin position="745"/>
        <end position="788"/>
    </location>
</feature>
<feature type="disulfide bond" evidence="19">
    <location>
        <begin position="110"/>
        <end position="122"/>
    </location>
</feature>
<dbReference type="InterPro" id="IPR001881">
    <property type="entry name" value="EGF-like_Ca-bd_dom"/>
</dbReference>
<comment type="caution">
    <text evidence="19">Lacks conserved residue(s) required for the propagation of feature annotation.</text>
</comment>
<dbReference type="InterPro" id="IPR002172">
    <property type="entry name" value="LDrepeatLR_classA_rpt"/>
</dbReference>
<evidence type="ECO:0000256" key="14">
    <source>
        <dbReference type="ARBA" id="ARBA00023170"/>
    </source>
</evidence>
<feature type="disulfide bond" evidence="19">
    <location>
        <begin position="896"/>
        <end position="914"/>
    </location>
</feature>
<feature type="disulfide bond" evidence="19">
    <location>
        <begin position="1019"/>
        <end position="1037"/>
    </location>
</feature>
<dbReference type="InterPro" id="IPR009030">
    <property type="entry name" value="Growth_fac_rcpt_cys_sf"/>
</dbReference>
<dbReference type="SUPFAM" id="SSF57424">
    <property type="entry name" value="LDL receptor-like module"/>
    <property type="match status" value="14"/>
</dbReference>
<dbReference type="FunFam" id="4.10.400.10:FF:000065">
    <property type="entry name" value="Transmembrane protease serine 7"/>
    <property type="match status" value="1"/>
</dbReference>
<evidence type="ECO:0000256" key="15">
    <source>
        <dbReference type="ARBA" id="ARBA00023176"/>
    </source>
</evidence>
<feature type="disulfide bond" evidence="19">
    <location>
        <begin position="243"/>
        <end position="258"/>
    </location>
</feature>
<dbReference type="InterPro" id="IPR000033">
    <property type="entry name" value="LDLR_classB_rpt"/>
</dbReference>
<feature type="disulfide bond" evidence="19">
    <location>
        <begin position="192"/>
        <end position="210"/>
    </location>
</feature>
<evidence type="ECO:0000256" key="21">
    <source>
        <dbReference type="SAM" id="SignalP"/>
    </source>
</evidence>
<dbReference type="InterPro" id="IPR023415">
    <property type="entry name" value="LDLR_class-A_CS"/>
</dbReference>
<dbReference type="GO" id="GO:0005509">
    <property type="term" value="F:calcium ion binding"/>
    <property type="evidence" value="ECO:0007669"/>
    <property type="project" value="InterPro"/>
</dbReference>
<evidence type="ECO:0000256" key="10">
    <source>
        <dbReference type="ARBA" id="ARBA00022753"/>
    </source>
</evidence>
<dbReference type="Proteomes" id="UP000694391">
    <property type="component" value="Unplaced"/>
</dbReference>
<keyword evidence="14" id="KW-0675">Receptor</keyword>
<reference evidence="23" key="2">
    <citation type="submission" date="2025-09" db="UniProtKB">
        <authorList>
            <consortium name="Ensembl"/>
        </authorList>
    </citation>
    <scope>IDENTIFICATION</scope>
</reference>
<feature type="disulfide bond" evidence="19">
    <location>
        <begin position="972"/>
        <end position="984"/>
    </location>
</feature>
<keyword evidence="12" id="KW-0472">Membrane</keyword>
<evidence type="ECO:0000256" key="3">
    <source>
        <dbReference type="ARBA" id="ARBA00022536"/>
    </source>
</evidence>
<feature type="disulfide bond" evidence="19">
    <location>
        <begin position="908"/>
        <end position="923"/>
    </location>
</feature>
<feature type="disulfide bond" evidence="19">
    <location>
        <begin position="117"/>
        <end position="135"/>
    </location>
</feature>
<dbReference type="GO" id="GO:0016324">
    <property type="term" value="C:apical plasma membrane"/>
    <property type="evidence" value="ECO:0007669"/>
    <property type="project" value="TreeGrafter"/>
</dbReference>
<dbReference type="InterPro" id="IPR011042">
    <property type="entry name" value="6-blade_b-propeller_TolB-like"/>
</dbReference>
<feature type="domain" description="EGF-like" evidence="22">
    <location>
        <begin position="373"/>
        <end position="387"/>
    </location>
</feature>
<reference evidence="23" key="1">
    <citation type="submission" date="2025-08" db="UniProtKB">
        <authorList>
            <consortium name="Ensembl"/>
        </authorList>
    </citation>
    <scope>IDENTIFICATION</scope>
</reference>
<dbReference type="PRINTS" id="PR00261">
    <property type="entry name" value="LDLRECEPTOR"/>
</dbReference>
<feature type="disulfide bond" evidence="19">
    <location>
        <begin position="37"/>
        <end position="55"/>
    </location>
</feature>
<dbReference type="FunFam" id="4.10.400.10:FF:000034">
    <property type="entry name" value="Low-density lipoprotein receptor-related protein 2"/>
    <property type="match status" value="4"/>
</dbReference>
<dbReference type="PANTHER" id="PTHR22722">
    <property type="entry name" value="LOW-DENSITY LIPOPROTEIN RECEPTOR-RELATED PROTEIN 2-RELATED"/>
    <property type="match status" value="1"/>
</dbReference>
<evidence type="ECO:0000256" key="4">
    <source>
        <dbReference type="ARBA" id="ARBA00022553"/>
    </source>
</evidence>
<evidence type="ECO:0000256" key="2">
    <source>
        <dbReference type="ARBA" id="ARBA00009939"/>
    </source>
</evidence>
<dbReference type="Gene3D" id="4.10.400.10">
    <property type="entry name" value="Low-density Lipoprotein Receptor"/>
    <property type="match status" value="14"/>
</dbReference>
<feature type="disulfide bond" evidence="19">
    <location>
        <begin position="979"/>
        <end position="997"/>
    </location>
</feature>